<comment type="caution">
    <text evidence="6">The sequence shown here is derived from an EMBL/GenBank/DDBJ whole genome shotgun (WGS) entry which is preliminary data.</text>
</comment>
<name>A0ABR6ZY45_9BURK</name>
<dbReference type="RefSeq" id="WP_186950428.1">
    <property type="nucleotide sequence ID" value="NZ_JACOGF010000018.1"/>
</dbReference>
<dbReference type="EMBL" id="JACOGF010000018">
    <property type="protein sequence ID" value="MBC3920679.1"/>
    <property type="molecule type" value="Genomic_DNA"/>
</dbReference>
<accession>A0ABR6ZY45</accession>
<evidence type="ECO:0000256" key="3">
    <source>
        <dbReference type="ARBA" id="ARBA00022764"/>
    </source>
</evidence>
<dbReference type="Gene3D" id="2.60.450.10">
    <property type="entry name" value="Lipopolysaccharide (LPS) transport protein A like domain"/>
    <property type="match status" value="1"/>
</dbReference>
<feature type="chain" id="PRO_5046974753" evidence="4">
    <location>
        <begin position="26"/>
        <end position="183"/>
    </location>
</feature>
<gene>
    <name evidence="6" type="primary">lptA</name>
    <name evidence="6" type="ORF">H8L32_24655</name>
</gene>
<evidence type="ECO:0000313" key="6">
    <source>
        <dbReference type="EMBL" id="MBC3920679.1"/>
    </source>
</evidence>
<dbReference type="PANTHER" id="PTHR36504">
    <property type="entry name" value="LIPOPOLYSACCHARIDE EXPORT SYSTEM PROTEIN LPTA"/>
    <property type="match status" value="1"/>
</dbReference>
<keyword evidence="3" id="KW-0574">Periplasm</keyword>
<dbReference type="Proteomes" id="UP000650424">
    <property type="component" value="Unassembled WGS sequence"/>
</dbReference>
<organism evidence="6 7">
    <name type="scientific">Undibacterium hunanense</name>
    <dbReference type="NCBI Taxonomy" id="2762292"/>
    <lineage>
        <taxon>Bacteria</taxon>
        <taxon>Pseudomonadati</taxon>
        <taxon>Pseudomonadota</taxon>
        <taxon>Betaproteobacteria</taxon>
        <taxon>Burkholderiales</taxon>
        <taxon>Oxalobacteraceae</taxon>
        <taxon>Undibacterium</taxon>
    </lineage>
</organism>
<proteinExistence type="predicted"/>
<evidence type="ECO:0000313" key="7">
    <source>
        <dbReference type="Proteomes" id="UP000650424"/>
    </source>
</evidence>
<dbReference type="PANTHER" id="PTHR36504:SF1">
    <property type="entry name" value="LIPOPOLYSACCHARIDE EXPORT SYSTEM PROTEIN LPTA"/>
    <property type="match status" value="1"/>
</dbReference>
<dbReference type="InterPro" id="IPR005653">
    <property type="entry name" value="OstA-like_N"/>
</dbReference>
<dbReference type="InterPro" id="IPR014340">
    <property type="entry name" value="LptA"/>
</dbReference>
<evidence type="ECO:0000259" key="5">
    <source>
        <dbReference type="Pfam" id="PF03968"/>
    </source>
</evidence>
<dbReference type="InterPro" id="IPR052037">
    <property type="entry name" value="LPS_export_LptA"/>
</dbReference>
<reference evidence="6 7" key="1">
    <citation type="submission" date="2020-08" db="EMBL/GenBank/DDBJ databases">
        <title>Novel species isolated from subtropical streams in China.</title>
        <authorList>
            <person name="Lu H."/>
        </authorList>
    </citation>
    <scope>NUCLEOTIDE SEQUENCE [LARGE SCALE GENOMIC DNA]</scope>
    <source>
        <strain evidence="6 7">CY18W</strain>
    </source>
</reference>
<keyword evidence="2 4" id="KW-0732">Signal</keyword>
<keyword evidence="7" id="KW-1185">Reference proteome</keyword>
<protein>
    <submittedName>
        <fullName evidence="6">Lipopolysaccharide transport periplasmic protein LptA</fullName>
    </submittedName>
</protein>
<sequence>MKLTRSLGQCLGLACFAFIYTPVSAEKADSFKETTIEAGYSESDGKTSVRVLSKGVQLVRGTLVVNSEKAVVTEAPNGDQFVVLTGGVSKKVSFRQKRDGGPDLWVEGEADRAEYNQTTEIVKFISKAKVRYLEGKKITQEQEGEYLSYDSKNDIAIGTNSTTGQHVDGAGRVKITLQPKQTN</sequence>
<feature type="domain" description="Organic solvent tolerance-like N-terminal" evidence="5">
    <location>
        <begin position="36"/>
        <end position="153"/>
    </location>
</feature>
<evidence type="ECO:0000256" key="2">
    <source>
        <dbReference type="ARBA" id="ARBA00022729"/>
    </source>
</evidence>
<keyword evidence="1" id="KW-0813">Transport</keyword>
<dbReference type="NCBIfam" id="TIGR03002">
    <property type="entry name" value="outer_YhbN_LptA"/>
    <property type="match status" value="1"/>
</dbReference>
<evidence type="ECO:0000256" key="1">
    <source>
        <dbReference type="ARBA" id="ARBA00022448"/>
    </source>
</evidence>
<dbReference type="Pfam" id="PF03968">
    <property type="entry name" value="LptD_N"/>
    <property type="match status" value="1"/>
</dbReference>
<feature type="signal peptide" evidence="4">
    <location>
        <begin position="1"/>
        <end position="25"/>
    </location>
</feature>
<evidence type="ECO:0000256" key="4">
    <source>
        <dbReference type="SAM" id="SignalP"/>
    </source>
</evidence>